<organism evidence="1 2">
    <name type="scientific">Pseudoalteromonas xiamenensis</name>
    <dbReference type="NCBI Taxonomy" id="882626"/>
    <lineage>
        <taxon>Bacteria</taxon>
        <taxon>Pseudomonadati</taxon>
        <taxon>Pseudomonadota</taxon>
        <taxon>Gammaproteobacteria</taxon>
        <taxon>Alteromonadales</taxon>
        <taxon>Pseudoalteromonadaceae</taxon>
        <taxon>Pseudoalteromonas</taxon>
    </lineage>
</organism>
<dbReference type="EMBL" id="CP072133">
    <property type="protein sequence ID" value="QTH72049.1"/>
    <property type="molecule type" value="Genomic_DNA"/>
</dbReference>
<dbReference type="AlphaFoldDB" id="A0A975DI89"/>
<dbReference type="Proteomes" id="UP000664904">
    <property type="component" value="Chromosome"/>
</dbReference>
<keyword evidence="1" id="KW-0648">Protein biosynthesis</keyword>
<protein>
    <submittedName>
        <fullName evidence="1">Elongation factor P hydroxylase</fullName>
    </submittedName>
</protein>
<proteinExistence type="predicted"/>
<evidence type="ECO:0000313" key="2">
    <source>
        <dbReference type="Proteomes" id="UP000664904"/>
    </source>
</evidence>
<dbReference type="Pfam" id="PF04315">
    <property type="entry name" value="EpmC"/>
    <property type="match status" value="1"/>
</dbReference>
<dbReference type="RefSeq" id="WP_208843671.1">
    <property type="nucleotide sequence ID" value="NZ_CP072133.1"/>
</dbReference>
<accession>A0A975DI89</accession>
<evidence type="ECO:0000313" key="1">
    <source>
        <dbReference type="EMBL" id="QTH72049.1"/>
    </source>
</evidence>
<keyword evidence="1" id="KW-0251">Elongation factor</keyword>
<dbReference type="InterPro" id="IPR007411">
    <property type="entry name" value="EpmC"/>
</dbReference>
<reference evidence="1" key="1">
    <citation type="submission" date="2021-03" db="EMBL/GenBank/DDBJ databases">
        <title>Complete Genome of Pseudoalteromonas xiamenensis STKMTI.2, a new potential marine bacterium producing anti-Vibrio compounds.</title>
        <authorList>
            <person name="Handayani D.P."/>
            <person name="Isnansetyo A."/>
            <person name="Istiqomah I."/>
            <person name="Jumina J."/>
        </authorList>
    </citation>
    <scope>NUCLEOTIDE SEQUENCE</scope>
    <source>
        <strain evidence="1">STKMTI.2</strain>
    </source>
</reference>
<name>A0A975DI89_9GAMM</name>
<dbReference type="GO" id="GO:0003746">
    <property type="term" value="F:translation elongation factor activity"/>
    <property type="evidence" value="ECO:0007669"/>
    <property type="project" value="UniProtKB-KW"/>
</dbReference>
<keyword evidence="2" id="KW-1185">Reference proteome</keyword>
<gene>
    <name evidence="1" type="ORF">J5O05_03855</name>
</gene>
<dbReference type="KEGG" id="pxi:J5O05_03855"/>
<sequence length="184" mass="21172">MHHIDDLISLFDHVFYASHNTRLVRGEDEPIYLPADGEVSYCRIIFAHGFYASAMHEIAHWLVAGKERRKLVDFGYWYCPDGRDEQQQSEFEKVEVLPQAIEWALSVSAGFPFNVSADNLNGAPTCRFQFQEKVHTKLLSLLDTGFNPRAEALMQALSAHYGTSWPLTKAQFEWQFPEEFRDAV</sequence>